<feature type="domain" description="N-acetyltransferase" evidence="1">
    <location>
        <begin position="17"/>
        <end position="171"/>
    </location>
</feature>
<evidence type="ECO:0000313" key="2">
    <source>
        <dbReference type="EMBL" id="MCT2401884.1"/>
    </source>
</evidence>
<dbReference type="Proteomes" id="UP001165583">
    <property type="component" value="Unassembled WGS sequence"/>
</dbReference>
<comment type="caution">
    <text evidence="2">The sequence shown here is derived from an EMBL/GenBank/DDBJ whole genome shotgun (WGS) entry which is preliminary data.</text>
</comment>
<keyword evidence="3" id="KW-1185">Reference proteome</keyword>
<dbReference type="Gene3D" id="3.40.630.30">
    <property type="match status" value="1"/>
</dbReference>
<accession>A0ABT2IAT4</accession>
<dbReference type="PROSITE" id="PS51186">
    <property type="entry name" value="GNAT"/>
    <property type="match status" value="1"/>
</dbReference>
<protein>
    <submittedName>
        <fullName evidence="2">GNAT family N-acetyltransferase</fullName>
    </submittedName>
</protein>
<organism evidence="2 3">
    <name type="scientific">Novosphingobium mangrovi</name>
    <name type="common">ex Huang et al. 2023</name>
    <dbReference type="NCBI Taxonomy" id="2976432"/>
    <lineage>
        <taxon>Bacteria</taxon>
        <taxon>Pseudomonadati</taxon>
        <taxon>Pseudomonadota</taxon>
        <taxon>Alphaproteobacteria</taxon>
        <taxon>Sphingomonadales</taxon>
        <taxon>Sphingomonadaceae</taxon>
        <taxon>Novosphingobium</taxon>
    </lineage>
</organism>
<dbReference type="RefSeq" id="WP_260047858.1">
    <property type="nucleotide sequence ID" value="NZ_JANZXA010000022.1"/>
</dbReference>
<evidence type="ECO:0000259" key="1">
    <source>
        <dbReference type="PROSITE" id="PS51186"/>
    </source>
</evidence>
<reference evidence="2" key="1">
    <citation type="submission" date="2022-09" db="EMBL/GenBank/DDBJ databases">
        <title>Novosphingobium sp. Nov., a polycyclic aromatic hydrocarbon-degrading bacterium isolated form mangrove sediments in HongKong.</title>
        <authorList>
            <person name="Hu Z."/>
        </authorList>
    </citation>
    <scope>NUCLEOTIDE SEQUENCE</scope>
    <source>
        <strain evidence="2">HK4-1</strain>
    </source>
</reference>
<proteinExistence type="predicted"/>
<dbReference type="InterPro" id="IPR016181">
    <property type="entry name" value="Acyl_CoA_acyltransferase"/>
</dbReference>
<dbReference type="EMBL" id="JANZXA010000022">
    <property type="protein sequence ID" value="MCT2401884.1"/>
    <property type="molecule type" value="Genomic_DNA"/>
</dbReference>
<sequence length="171" mass="18764">MSLSATCTLTTRSGIDLDVRPATESDEPALAAFFDRVNDDDRRFRFLTAADHVSHEQLEPLVHTDHFRTESWLGINAASGEIVASGLLACDGPLDTCEIAISVCANYRGKGIGWALLDYLAKQAEARGCRRAISIESRDNHAAIELEREKGFVPEPFDGDPTLVVLSKTFR</sequence>
<dbReference type="Pfam" id="PF00583">
    <property type="entry name" value="Acetyltransf_1"/>
    <property type="match status" value="1"/>
</dbReference>
<gene>
    <name evidence="2" type="ORF">NZK81_20230</name>
</gene>
<name>A0ABT2IAT4_9SPHN</name>
<dbReference type="SUPFAM" id="SSF55729">
    <property type="entry name" value="Acyl-CoA N-acyltransferases (Nat)"/>
    <property type="match status" value="1"/>
</dbReference>
<dbReference type="InterPro" id="IPR000182">
    <property type="entry name" value="GNAT_dom"/>
</dbReference>
<evidence type="ECO:0000313" key="3">
    <source>
        <dbReference type="Proteomes" id="UP001165583"/>
    </source>
</evidence>
<dbReference type="CDD" id="cd04301">
    <property type="entry name" value="NAT_SF"/>
    <property type="match status" value="1"/>
</dbReference>